<gene>
    <name evidence="2" type="ORF">CRG98_002370</name>
</gene>
<dbReference type="EMBL" id="PGOL01000099">
    <property type="protein sequence ID" value="PKI77249.1"/>
    <property type="molecule type" value="Genomic_DNA"/>
</dbReference>
<evidence type="ECO:0000256" key="1">
    <source>
        <dbReference type="SAM" id="SignalP"/>
    </source>
</evidence>
<feature type="chain" id="PRO_5014165265" evidence="1">
    <location>
        <begin position="18"/>
        <end position="112"/>
    </location>
</feature>
<dbReference type="Proteomes" id="UP000233551">
    <property type="component" value="Unassembled WGS sequence"/>
</dbReference>
<comment type="caution">
    <text evidence="2">The sequence shown here is derived from an EMBL/GenBank/DDBJ whole genome shotgun (WGS) entry which is preliminary data.</text>
</comment>
<protein>
    <submittedName>
        <fullName evidence="2">Uncharacterized protein</fullName>
    </submittedName>
</protein>
<proteinExistence type="predicted"/>
<sequence>MASTKAMLMMPVPVMMSTCVSVGMVHEPPEKSIPHAVPEAMTVPAMVSQAEMLVEPDTMTPAVHMTPISTKPYMSFTMGKAPVMLIVMVVPLMRHLLRPSPELRDVCTAMLC</sequence>
<name>A0A2I0L977_PUNGR</name>
<reference evidence="2 3" key="1">
    <citation type="submission" date="2017-11" db="EMBL/GenBank/DDBJ databases">
        <title>De-novo sequencing of pomegranate (Punica granatum L.) genome.</title>
        <authorList>
            <person name="Akparov Z."/>
            <person name="Amiraslanov A."/>
            <person name="Hajiyeva S."/>
            <person name="Abbasov M."/>
            <person name="Kaur K."/>
            <person name="Hamwieh A."/>
            <person name="Solovyev V."/>
            <person name="Salamov A."/>
            <person name="Braich B."/>
            <person name="Kosarev P."/>
            <person name="Mahmoud A."/>
            <person name="Hajiyev E."/>
            <person name="Babayeva S."/>
            <person name="Izzatullayeva V."/>
            <person name="Mammadov A."/>
            <person name="Mammadov A."/>
            <person name="Sharifova S."/>
            <person name="Ojaghi J."/>
            <person name="Eynullazada K."/>
            <person name="Bayramov B."/>
            <person name="Abdulazimova A."/>
            <person name="Shahmuradov I."/>
        </authorList>
    </citation>
    <scope>NUCLEOTIDE SEQUENCE [LARGE SCALE GENOMIC DNA]</scope>
    <source>
        <strain evidence="3">cv. AG2017</strain>
        <tissue evidence="2">Leaf</tissue>
    </source>
</reference>
<evidence type="ECO:0000313" key="3">
    <source>
        <dbReference type="Proteomes" id="UP000233551"/>
    </source>
</evidence>
<keyword evidence="1" id="KW-0732">Signal</keyword>
<feature type="signal peptide" evidence="1">
    <location>
        <begin position="1"/>
        <end position="17"/>
    </location>
</feature>
<keyword evidence="3" id="KW-1185">Reference proteome</keyword>
<organism evidence="2 3">
    <name type="scientific">Punica granatum</name>
    <name type="common">Pomegranate</name>
    <dbReference type="NCBI Taxonomy" id="22663"/>
    <lineage>
        <taxon>Eukaryota</taxon>
        <taxon>Viridiplantae</taxon>
        <taxon>Streptophyta</taxon>
        <taxon>Embryophyta</taxon>
        <taxon>Tracheophyta</taxon>
        <taxon>Spermatophyta</taxon>
        <taxon>Magnoliopsida</taxon>
        <taxon>eudicotyledons</taxon>
        <taxon>Gunneridae</taxon>
        <taxon>Pentapetalae</taxon>
        <taxon>rosids</taxon>
        <taxon>malvids</taxon>
        <taxon>Myrtales</taxon>
        <taxon>Lythraceae</taxon>
        <taxon>Punica</taxon>
    </lineage>
</organism>
<accession>A0A2I0L977</accession>
<evidence type="ECO:0000313" key="2">
    <source>
        <dbReference type="EMBL" id="PKI77249.1"/>
    </source>
</evidence>
<dbReference type="AlphaFoldDB" id="A0A2I0L977"/>